<evidence type="ECO:0000313" key="2">
    <source>
        <dbReference type="EMBL" id="QHT33615.1"/>
    </source>
</evidence>
<dbReference type="AlphaFoldDB" id="A0A6C0F2L6"/>
<accession>A0A6C0F2L6</accession>
<sequence>MADMDLDINNYELTDILNLFKLPVMFDDKHLKQAKVTVLRMHPDKSKLPKEYFLFFTKAYKILYEIYKVRFPDAKKYKEDKFSYTAVIERELNQNKSKTAHSAEDREYHKSEEEAYKKIQKMDASKFNTWFNDKFDKFRLHDEEQDNGYEDWFRGASKDDDDEDNDDDSRINESQEMGGSWAERNAKIEQKKAKLRNKMALIQHNEIQTANSSGGGGGYYGLGREAPQEYSSGLFSSLQYEDLKKAHTETVIPVTLEDYDNRKKYTSTNEMQMFRDIERSKYDYSKESQTTRLDRETALQVEQDMKRAYRLAKQDENVRDINKRFSSEFHQLTN</sequence>
<organism evidence="2">
    <name type="scientific">viral metagenome</name>
    <dbReference type="NCBI Taxonomy" id="1070528"/>
    <lineage>
        <taxon>unclassified sequences</taxon>
        <taxon>metagenomes</taxon>
        <taxon>organismal metagenomes</taxon>
    </lineage>
</organism>
<evidence type="ECO:0000256" key="1">
    <source>
        <dbReference type="SAM" id="MobiDB-lite"/>
    </source>
</evidence>
<name>A0A6C0F2L6_9ZZZZ</name>
<protein>
    <recommendedName>
        <fullName evidence="3">J domain-containing protein</fullName>
    </recommendedName>
</protein>
<evidence type="ECO:0008006" key="3">
    <source>
        <dbReference type="Google" id="ProtNLM"/>
    </source>
</evidence>
<reference evidence="2" key="1">
    <citation type="journal article" date="2020" name="Nature">
        <title>Giant virus diversity and host interactions through global metagenomics.</title>
        <authorList>
            <person name="Schulz F."/>
            <person name="Roux S."/>
            <person name="Paez-Espino D."/>
            <person name="Jungbluth S."/>
            <person name="Walsh D.A."/>
            <person name="Denef V.J."/>
            <person name="McMahon K.D."/>
            <person name="Konstantinidis K.T."/>
            <person name="Eloe-Fadrosh E.A."/>
            <person name="Kyrpides N.C."/>
            <person name="Woyke T."/>
        </authorList>
    </citation>
    <scope>NUCLEOTIDE SEQUENCE</scope>
    <source>
        <strain evidence="2">GVMAG-M-3300009161-36</strain>
    </source>
</reference>
<feature type="region of interest" description="Disordered" evidence="1">
    <location>
        <begin position="150"/>
        <end position="184"/>
    </location>
</feature>
<dbReference type="EMBL" id="MN738969">
    <property type="protein sequence ID" value="QHT33615.1"/>
    <property type="molecule type" value="Genomic_DNA"/>
</dbReference>
<proteinExistence type="predicted"/>